<dbReference type="EC" id="3.4.21.89" evidence="3 8"/>
<dbReference type="CDD" id="cd06530">
    <property type="entry name" value="S26_SPase_I"/>
    <property type="match status" value="1"/>
</dbReference>
<dbReference type="STRING" id="92487.SAMN02745130_01151"/>
<evidence type="ECO:0000313" key="10">
    <source>
        <dbReference type="EMBL" id="SKA72637.1"/>
    </source>
</evidence>
<evidence type="ECO:0000256" key="5">
    <source>
        <dbReference type="ARBA" id="ARBA00022670"/>
    </source>
</evidence>
<dbReference type="PRINTS" id="PR00727">
    <property type="entry name" value="LEADERPTASE"/>
</dbReference>
<dbReference type="AlphaFoldDB" id="A0A1T4W616"/>
<evidence type="ECO:0000256" key="1">
    <source>
        <dbReference type="ARBA" id="ARBA00000677"/>
    </source>
</evidence>
<evidence type="ECO:0000259" key="9">
    <source>
        <dbReference type="Pfam" id="PF10502"/>
    </source>
</evidence>
<dbReference type="InterPro" id="IPR036286">
    <property type="entry name" value="LexA/Signal_pep-like_sf"/>
</dbReference>
<evidence type="ECO:0000256" key="4">
    <source>
        <dbReference type="ARBA" id="ARBA00019232"/>
    </source>
</evidence>
<keyword evidence="5 8" id="KW-0645">Protease</keyword>
<protein>
    <recommendedName>
        <fullName evidence="4 8">Signal peptidase I</fullName>
        <ecNumber evidence="3 8">3.4.21.89</ecNumber>
    </recommendedName>
</protein>
<evidence type="ECO:0000256" key="3">
    <source>
        <dbReference type="ARBA" id="ARBA00013208"/>
    </source>
</evidence>
<keyword evidence="11" id="KW-1185">Reference proteome</keyword>
<dbReference type="OrthoDB" id="9815782at2"/>
<evidence type="ECO:0000256" key="6">
    <source>
        <dbReference type="ARBA" id="ARBA00022801"/>
    </source>
</evidence>
<reference evidence="10 11" key="1">
    <citation type="submission" date="2017-02" db="EMBL/GenBank/DDBJ databases">
        <authorList>
            <person name="Peterson S.W."/>
        </authorList>
    </citation>
    <scope>NUCLEOTIDE SEQUENCE [LARGE SCALE GENOMIC DNA]</scope>
    <source>
        <strain evidence="10 11">ATCC 49788</strain>
    </source>
</reference>
<keyword evidence="6 8" id="KW-0378">Hydrolase</keyword>
<keyword evidence="8" id="KW-0472">Membrane</keyword>
<dbReference type="InterPro" id="IPR019758">
    <property type="entry name" value="Pept_S26A_signal_pept_1_CS"/>
</dbReference>
<keyword evidence="8" id="KW-1133">Transmembrane helix</keyword>
<gene>
    <name evidence="10" type="ORF">SAMN02745130_01151</name>
</gene>
<feature type="transmembrane region" description="Helical" evidence="8">
    <location>
        <begin position="44"/>
        <end position="62"/>
    </location>
</feature>
<dbReference type="InterPro" id="IPR019533">
    <property type="entry name" value="Peptidase_S26"/>
</dbReference>
<feature type="active site" evidence="7">
    <location>
        <position position="72"/>
    </location>
</feature>
<dbReference type="PANTHER" id="PTHR43390">
    <property type="entry name" value="SIGNAL PEPTIDASE I"/>
    <property type="match status" value="1"/>
</dbReference>
<comment type="catalytic activity">
    <reaction evidence="1 8">
        <text>Cleavage of hydrophobic, N-terminal signal or leader sequences from secreted and periplasmic proteins.</text>
        <dbReference type="EC" id="3.4.21.89"/>
    </reaction>
</comment>
<evidence type="ECO:0000256" key="7">
    <source>
        <dbReference type="PIRSR" id="PIRSR600223-1"/>
    </source>
</evidence>
<dbReference type="Pfam" id="PF10502">
    <property type="entry name" value="Peptidase_S26"/>
    <property type="match status" value="1"/>
</dbReference>
<dbReference type="GO" id="GO:0004252">
    <property type="term" value="F:serine-type endopeptidase activity"/>
    <property type="evidence" value="ECO:0007669"/>
    <property type="project" value="InterPro"/>
</dbReference>
<dbReference type="Proteomes" id="UP000190460">
    <property type="component" value="Unassembled WGS sequence"/>
</dbReference>
<evidence type="ECO:0000313" key="11">
    <source>
        <dbReference type="Proteomes" id="UP000190460"/>
    </source>
</evidence>
<dbReference type="NCBIfam" id="TIGR02227">
    <property type="entry name" value="sigpep_I_bact"/>
    <property type="match status" value="1"/>
</dbReference>
<evidence type="ECO:0000256" key="2">
    <source>
        <dbReference type="ARBA" id="ARBA00009370"/>
    </source>
</evidence>
<organism evidence="10 11">
    <name type="scientific">Thiothrix eikelboomii</name>
    <dbReference type="NCBI Taxonomy" id="92487"/>
    <lineage>
        <taxon>Bacteria</taxon>
        <taxon>Pseudomonadati</taxon>
        <taxon>Pseudomonadota</taxon>
        <taxon>Gammaproteobacteria</taxon>
        <taxon>Thiotrichales</taxon>
        <taxon>Thiotrichaceae</taxon>
        <taxon>Thiothrix</taxon>
    </lineage>
</organism>
<dbReference type="GO" id="GO:0006465">
    <property type="term" value="P:signal peptide processing"/>
    <property type="evidence" value="ECO:0007669"/>
    <property type="project" value="InterPro"/>
</dbReference>
<keyword evidence="8" id="KW-0812">Transmembrane</keyword>
<dbReference type="PANTHER" id="PTHR43390:SF1">
    <property type="entry name" value="CHLOROPLAST PROCESSING PEPTIDASE"/>
    <property type="match status" value="1"/>
</dbReference>
<dbReference type="InterPro" id="IPR019756">
    <property type="entry name" value="Pept_S26A_signal_pept_1_Ser-AS"/>
</dbReference>
<feature type="active site" evidence="7">
    <location>
        <position position="127"/>
    </location>
</feature>
<name>A0A1T4W616_9GAMM</name>
<feature type="domain" description="Peptidase S26" evidence="9">
    <location>
        <begin position="42"/>
        <end position="237"/>
    </location>
</feature>
<dbReference type="PROSITE" id="PS00761">
    <property type="entry name" value="SPASE_I_3"/>
    <property type="match status" value="1"/>
</dbReference>
<dbReference type="RefSeq" id="WP_078921624.1">
    <property type="nucleotide sequence ID" value="NZ_FUYB01000003.1"/>
</dbReference>
<feature type="transmembrane region" description="Helical" evidence="8">
    <location>
        <begin position="6"/>
        <end position="23"/>
    </location>
</feature>
<dbReference type="InterPro" id="IPR000223">
    <property type="entry name" value="Pept_S26A_signal_pept_1"/>
</dbReference>
<comment type="subcellular location">
    <subcellularLocation>
        <location evidence="8">Membrane</location>
        <topology evidence="8">Multi-pass membrane protein</topology>
    </subcellularLocation>
</comment>
<dbReference type="GO" id="GO:0016020">
    <property type="term" value="C:membrane"/>
    <property type="evidence" value="ECO:0007669"/>
    <property type="project" value="UniProtKB-SubCell"/>
</dbReference>
<dbReference type="SUPFAM" id="SSF51306">
    <property type="entry name" value="LexA/Signal peptidase"/>
    <property type="match status" value="1"/>
</dbReference>
<dbReference type="PROSITE" id="PS00501">
    <property type="entry name" value="SPASE_I_1"/>
    <property type="match status" value="1"/>
</dbReference>
<accession>A0A1T4W616</accession>
<evidence type="ECO:0000256" key="8">
    <source>
        <dbReference type="RuleBase" id="RU362042"/>
    </source>
</evidence>
<dbReference type="Gene3D" id="2.10.109.10">
    <property type="entry name" value="Umud Fragment, subunit A"/>
    <property type="match status" value="1"/>
</dbReference>
<dbReference type="GO" id="GO:0009003">
    <property type="term" value="F:signal peptidase activity"/>
    <property type="evidence" value="ECO:0007669"/>
    <property type="project" value="UniProtKB-EC"/>
</dbReference>
<sequence>MDMDLEFWLVVATVVSGLIWLLYSLFTRNKSKFGRRVEPWYVEYARSFFPVLLIVLLLRSFVAEPFRIPSGSMLPTLEIGDFILVNKFTYGIRLPITHTKIIPLGEPKTGDVVVFRYPNDPKTDFIKRLVGVPGDLIAWDNKDLKVNGVPVKRQELGAYDAHDQQGQVHPTLRLKETLGSAEHDILILPGTAGRTGELVVPEGHYFVMGDNRDMSNDSRMWGLVPEENLVGKAMLVWMHFNWGGDGLNFKRIGLID</sequence>
<proteinExistence type="inferred from homology"/>
<comment type="similarity">
    <text evidence="2 8">Belongs to the peptidase S26 family.</text>
</comment>
<dbReference type="EMBL" id="FUYB01000003">
    <property type="protein sequence ID" value="SKA72637.1"/>
    <property type="molecule type" value="Genomic_DNA"/>
</dbReference>